<dbReference type="Pfam" id="PF07103">
    <property type="entry name" value="DUF1365"/>
    <property type="match status" value="1"/>
</dbReference>
<accession>A0ABW4QBY2</accession>
<dbReference type="PANTHER" id="PTHR33973:SF4">
    <property type="entry name" value="OS07G0153300 PROTEIN"/>
    <property type="match status" value="1"/>
</dbReference>
<dbReference type="PANTHER" id="PTHR33973">
    <property type="entry name" value="OS07G0153300 PROTEIN"/>
    <property type="match status" value="1"/>
</dbReference>
<keyword evidence="2" id="KW-1185">Reference proteome</keyword>
<proteinExistence type="predicted"/>
<organism evidence="1 2">
    <name type="scientific">Arthrobacter flavus</name>
    <dbReference type="NCBI Taxonomy" id="95172"/>
    <lineage>
        <taxon>Bacteria</taxon>
        <taxon>Bacillati</taxon>
        <taxon>Actinomycetota</taxon>
        <taxon>Actinomycetes</taxon>
        <taxon>Micrococcales</taxon>
        <taxon>Micrococcaceae</taxon>
        <taxon>Arthrobacter</taxon>
    </lineage>
</organism>
<dbReference type="EMBL" id="JBHUGA010000067">
    <property type="protein sequence ID" value="MFD1848146.1"/>
    <property type="molecule type" value="Genomic_DNA"/>
</dbReference>
<reference evidence="2" key="1">
    <citation type="journal article" date="2019" name="Int. J. Syst. Evol. Microbiol.">
        <title>The Global Catalogue of Microorganisms (GCM) 10K type strain sequencing project: providing services to taxonomists for standard genome sequencing and annotation.</title>
        <authorList>
            <consortium name="The Broad Institute Genomics Platform"/>
            <consortium name="The Broad Institute Genome Sequencing Center for Infectious Disease"/>
            <person name="Wu L."/>
            <person name="Ma J."/>
        </authorList>
    </citation>
    <scope>NUCLEOTIDE SEQUENCE [LARGE SCALE GENOMIC DNA]</scope>
    <source>
        <strain evidence="2">JCM 11496</strain>
    </source>
</reference>
<protein>
    <submittedName>
        <fullName evidence="1">DUF1365 domain-containing protein</fullName>
    </submittedName>
</protein>
<sequence>MTAALYPTTIRHIRRTPLHNEFTYRSYSWFVDLADLPVLPRVLRPFAVFSAADHLGDPAQSIRSNVATYLATQGIDDDGGRVTMLASGRVLGHVFNPLSLFWCHRADGSLAAVIAEVHNTYGERHCYLLNPDEAGRATTEKAFYVSPFNDVSGNYEMRVPEPAERLKVAITLHRDGQAPFIATMAGHRLPATTRNVVRMITAIPVAPLRAAAQIRWQGVKLWRRRLPVRTRPHHESQEAVR</sequence>
<comment type="caution">
    <text evidence="1">The sequence shown here is derived from an EMBL/GenBank/DDBJ whole genome shotgun (WGS) entry which is preliminary data.</text>
</comment>
<dbReference type="InterPro" id="IPR010775">
    <property type="entry name" value="DUF1365"/>
</dbReference>
<gene>
    <name evidence="1" type="ORF">ACFSFX_16295</name>
</gene>
<dbReference type="Proteomes" id="UP001597307">
    <property type="component" value="Unassembled WGS sequence"/>
</dbReference>
<name>A0ABW4QBY2_9MICC</name>
<evidence type="ECO:0000313" key="2">
    <source>
        <dbReference type="Proteomes" id="UP001597307"/>
    </source>
</evidence>
<evidence type="ECO:0000313" key="1">
    <source>
        <dbReference type="EMBL" id="MFD1848146.1"/>
    </source>
</evidence>
<dbReference type="RefSeq" id="WP_343881643.1">
    <property type="nucleotide sequence ID" value="NZ_BAAAIJ010000059.1"/>
</dbReference>